<comment type="caution">
    <text evidence="1">The sequence shown here is derived from an EMBL/GenBank/DDBJ whole genome shotgun (WGS) entry which is preliminary data.</text>
</comment>
<reference evidence="1" key="1">
    <citation type="submission" date="2022-06" db="EMBL/GenBank/DDBJ databases">
        <authorList>
            <person name="Legras J.-L."/>
            <person name="Devillers H."/>
            <person name="Grondin C."/>
        </authorList>
    </citation>
    <scope>NUCLEOTIDE SEQUENCE</scope>
    <source>
        <strain evidence="1">CLIB 1444</strain>
    </source>
</reference>
<protein>
    <submittedName>
        <fullName evidence="1">Uncharacterized protein</fullName>
    </submittedName>
</protein>
<keyword evidence="2" id="KW-1185">Reference proteome</keyword>
<accession>A0ACA9Y9Z4</accession>
<evidence type="ECO:0000313" key="2">
    <source>
        <dbReference type="Proteomes" id="UP001152531"/>
    </source>
</evidence>
<dbReference type="EMBL" id="CALSDN010000006">
    <property type="protein sequence ID" value="CAH6721634.1"/>
    <property type="molecule type" value="Genomic_DNA"/>
</dbReference>
<name>A0ACA9Y9Z4_9ASCO</name>
<dbReference type="Proteomes" id="UP001152531">
    <property type="component" value="Unassembled WGS sequence"/>
</dbReference>
<sequence length="820" mass="91354">MNKPKTRPYGHFPCDYPQCSKTFSRPDHLRRHKKNHQSPQFQCKFPGCSLTFVRSDVRDKHSRRHANAMANDSAMAHDTSSSGTVDRLETLEDDGIVASTISGTNGGMNGANDSMSYGYQASRPMHGSNGSIHGSMPGPGSLRGPDTVNGAGTLPGVPGTVPGKPLSPSDLIEWLFDPITSSEPFQDFHGVSPISLLDSMFAISPNFPHAINRTTVSEGLRQSLVALIPSLDLNFDFGLSQIQRCLEIYWLIYHPQYPLLHKPSFSNEDSPPLLLLAMIMLGAAVSPCTGFNEKPVLRDPQALAMEIARPLRWLIFANKDCRPPAKTWVIQSLLLLETFEITSSSRELHERAYLHHGSKIQLLRRSPILGGDPLKDDDDDGAPPNHIWKKWIEVESMKRATLMAFYLDTVNATVYGHSVILYAHQIKISLPCEDELWEFDNSKQIESKLINDKPPKFLNALKRLLHRQKVGTSSFGRKILLAGLLTIMFQMQQRDLQLSFLEWNRVKESWNETISLAIDVWRTEICVGNCCHGANSFSAAASGASGTANGTANGASISADGTVTANGTNNTTTLPPMLRDSDTRCKFSLYHISQIYMRITHYDYIIFAGAPSRMNVTAGDQEYAVVSKRVVQWAQSLNGRISVVHAYLFLFEMMLSPENPDVAMSYDPNTDPFLHRKNIMASAILVVFAYNFVLYGPESDLLSDESSSVRGEYPQREDGYAYLKRIRRDLSSVSGLPPSFTYHSSTSSEFHDNITLLASKVPQVTNLHHIVGLLKVFWTSYATSQWEIGVEYARLFENCVERCLGRKTVVCEGMYARGAE</sequence>
<proteinExistence type="predicted"/>
<gene>
    <name evidence="1" type="ORF">CLIB1444_06S06634</name>
</gene>
<evidence type="ECO:0000313" key="1">
    <source>
        <dbReference type="EMBL" id="CAH6721634.1"/>
    </source>
</evidence>
<organism evidence="1 2">
    <name type="scientific">[Candida] jaroonii</name>
    <dbReference type="NCBI Taxonomy" id="467808"/>
    <lineage>
        <taxon>Eukaryota</taxon>
        <taxon>Fungi</taxon>
        <taxon>Dikarya</taxon>
        <taxon>Ascomycota</taxon>
        <taxon>Saccharomycotina</taxon>
        <taxon>Pichiomycetes</taxon>
        <taxon>Debaryomycetaceae</taxon>
        <taxon>Yamadazyma</taxon>
    </lineage>
</organism>